<feature type="transmembrane region" description="Helical" evidence="2">
    <location>
        <begin position="28"/>
        <end position="47"/>
    </location>
</feature>
<keyword evidence="2" id="KW-0472">Membrane</keyword>
<keyword evidence="2" id="KW-0812">Transmembrane</keyword>
<sequence length="77" mass="8825">MAQSIDLTVSTVIEHYFFLKTPPRPLEYLGATLIFSAGIMIPFVKAWKATFPDKEDQKPLVQSRKRLSETHNSEEDD</sequence>
<accession>A0ABN7SWG8</accession>
<evidence type="ECO:0000256" key="2">
    <source>
        <dbReference type="SAM" id="Phobius"/>
    </source>
</evidence>
<keyword evidence="4" id="KW-1185">Reference proteome</keyword>
<evidence type="ECO:0000313" key="3">
    <source>
        <dbReference type="EMBL" id="CAG5105462.1"/>
    </source>
</evidence>
<evidence type="ECO:0000256" key="1">
    <source>
        <dbReference type="SAM" id="MobiDB-lite"/>
    </source>
</evidence>
<feature type="compositionally biased region" description="Basic and acidic residues" evidence="1">
    <location>
        <begin position="66"/>
        <end position="77"/>
    </location>
</feature>
<proteinExistence type="predicted"/>
<organism evidence="3 4">
    <name type="scientific">Oikopleura dioica</name>
    <name type="common">Tunicate</name>
    <dbReference type="NCBI Taxonomy" id="34765"/>
    <lineage>
        <taxon>Eukaryota</taxon>
        <taxon>Metazoa</taxon>
        <taxon>Chordata</taxon>
        <taxon>Tunicata</taxon>
        <taxon>Appendicularia</taxon>
        <taxon>Copelata</taxon>
        <taxon>Oikopleuridae</taxon>
        <taxon>Oikopleura</taxon>
    </lineage>
</organism>
<keyword evidence="2" id="KW-1133">Transmembrane helix</keyword>
<dbReference type="EMBL" id="OU015566">
    <property type="protein sequence ID" value="CAG5105462.1"/>
    <property type="molecule type" value="Genomic_DNA"/>
</dbReference>
<name>A0ABN7SWG8_OIKDI</name>
<protein>
    <submittedName>
        <fullName evidence="3">Oidioi.mRNA.OKI2018_I69.chr1.g2146.t1.cds</fullName>
    </submittedName>
</protein>
<reference evidence="3 4" key="1">
    <citation type="submission" date="2021-04" db="EMBL/GenBank/DDBJ databases">
        <authorList>
            <person name="Bliznina A."/>
        </authorList>
    </citation>
    <scope>NUCLEOTIDE SEQUENCE [LARGE SCALE GENOMIC DNA]</scope>
</reference>
<dbReference type="Proteomes" id="UP001158576">
    <property type="component" value="Chromosome 1"/>
</dbReference>
<feature type="region of interest" description="Disordered" evidence="1">
    <location>
        <begin position="56"/>
        <end position="77"/>
    </location>
</feature>
<evidence type="ECO:0000313" key="4">
    <source>
        <dbReference type="Proteomes" id="UP001158576"/>
    </source>
</evidence>
<gene>
    <name evidence="3" type="ORF">OKIOD_LOCUS10911</name>
</gene>